<gene>
    <name evidence="1" type="ORF">ACFQ4B_25415</name>
</gene>
<proteinExistence type="predicted"/>
<dbReference type="InterPro" id="IPR012347">
    <property type="entry name" value="Ferritin-like"/>
</dbReference>
<evidence type="ECO:0000313" key="1">
    <source>
        <dbReference type="EMBL" id="MFD1223466.1"/>
    </source>
</evidence>
<dbReference type="EMBL" id="JBHTLU010000034">
    <property type="protein sequence ID" value="MFD1223466.1"/>
    <property type="molecule type" value="Genomic_DNA"/>
</dbReference>
<organism evidence="1 2">
    <name type="scientific">Paenibacillus vulneris</name>
    <dbReference type="NCBI Taxonomy" id="1133364"/>
    <lineage>
        <taxon>Bacteria</taxon>
        <taxon>Bacillati</taxon>
        <taxon>Bacillota</taxon>
        <taxon>Bacilli</taxon>
        <taxon>Bacillales</taxon>
        <taxon>Paenibacillaceae</taxon>
        <taxon>Paenibacillus</taxon>
    </lineage>
</organism>
<name>A0ABW3UUB0_9BACL</name>
<dbReference type="Proteomes" id="UP001597180">
    <property type="component" value="Unassembled WGS sequence"/>
</dbReference>
<dbReference type="Gene3D" id="1.20.1260.10">
    <property type="match status" value="2"/>
</dbReference>
<reference evidence="2" key="1">
    <citation type="journal article" date="2019" name="Int. J. Syst. Evol. Microbiol.">
        <title>The Global Catalogue of Microorganisms (GCM) 10K type strain sequencing project: providing services to taxonomists for standard genome sequencing and annotation.</title>
        <authorList>
            <consortium name="The Broad Institute Genomics Platform"/>
            <consortium name="The Broad Institute Genome Sequencing Center for Infectious Disease"/>
            <person name="Wu L."/>
            <person name="Ma J."/>
        </authorList>
    </citation>
    <scope>NUCLEOTIDE SEQUENCE [LARGE SCALE GENOMIC DNA]</scope>
    <source>
        <strain evidence="2">CCUG 53270</strain>
    </source>
</reference>
<evidence type="ECO:0000313" key="2">
    <source>
        <dbReference type="Proteomes" id="UP001597180"/>
    </source>
</evidence>
<keyword evidence="2" id="KW-1185">Reference proteome</keyword>
<sequence length="345" mass="39021">MMKTELENTSVKQGDLSDNLTSAEIGKLWVTYSGNSMARCVLRYFLQHVDDTEIRHVLEEALQLANRFAQTVTDIFTKEQHPMPVGFTEDDVNLGAPRLFADEFYLHYLKYTGKAGINIYGIAVPLMSRPDVREFFTDCLVTTIKLMNDVNDLLYTKGFLIKSPYLPVPKKIDIVKKQGYLNGFFGDVRPLNALEITHLYDNVQNNAVSRAVLVGFCQSARLDQTRDYFRRGKEIASKQFDILSKMLLKEDLPSHTLLDHLVTDSTVSPFSDKLMVSHKLDMFSMRVRTYGNALAFGSRHDVAATYARFIAEVGNYAEDGANILIDLGWMEQPPQAADRDALSAH</sequence>
<dbReference type="InterPro" id="IPR021617">
    <property type="entry name" value="DUF3231"/>
</dbReference>
<accession>A0ABW3UUB0</accession>
<dbReference type="Pfam" id="PF11553">
    <property type="entry name" value="DUF3231"/>
    <property type="match status" value="2"/>
</dbReference>
<protein>
    <submittedName>
        <fullName evidence="1">DUF3231 family protein</fullName>
    </submittedName>
</protein>
<dbReference type="RefSeq" id="WP_345590523.1">
    <property type="nucleotide sequence ID" value="NZ_BAABJG010000022.1"/>
</dbReference>
<comment type="caution">
    <text evidence="1">The sequence shown here is derived from an EMBL/GenBank/DDBJ whole genome shotgun (WGS) entry which is preliminary data.</text>
</comment>